<dbReference type="GeneID" id="19240480"/>
<keyword evidence="3" id="KW-0732">Signal</keyword>
<protein>
    <recommendedName>
        <fullName evidence="6">Peptidase A1 domain-containing protein</fullName>
    </recommendedName>
</protein>
<keyword evidence="2" id="KW-0472">Membrane</keyword>
<feature type="transmembrane region" description="Helical" evidence="2">
    <location>
        <begin position="481"/>
        <end position="502"/>
    </location>
</feature>
<evidence type="ECO:0008006" key="6">
    <source>
        <dbReference type="Google" id="ProtNLM"/>
    </source>
</evidence>
<keyword evidence="5" id="KW-1185">Reference proteome</keyword>
<reference evidence="5" key="1">
    <citation type="journal article" date="2014" name="BMC Genomics">
        <title>Genome characteristics reveal the impact of lichenization on lichen-forming fungus Endocarpon pusillum Hedwig (Verrucariales, Ascomycota).</title>
        <authorList>
            <person name="Wang Y.-Y."/>
            <person name="Liu B."/>
            <person name="Zhang X.-Y."/>
            <person name="Zhou Q.-M."/>
            <person name="Zhang T."/>
            <person name="Li H."/>
            <person name="Yu Y.-F."/>
            <person name="Zhang X.-L."/>
            <person name="Hao X.-Y."/>
            <person name="Wang M."/>
            <person name="Wang L."/>
            <person name="Wei J.-C."/>
        </authorList>
    </citation>
    <scope>NUCLEOTIDE SEQUENCE [LARGE SCALE GENOMIC DNA]</scope>
    <source>
        <strain evidence="5">Z07020 / HMAS-L-300199</strain>
    </source>
</reference>
<sequence>MILTILATFVLSCVVGVQGAGPVVLPFNETHYFGFDGPWQAVPIMVGRPQQLINLYPGGNNPIVVLSKNVVQTNLTGRNNTSVSGVYDASLAETGAGSSQVFSPSGRSDLPDGGWGAGPAMSLSGSRALAFTDDVFHESFGSVKNTSLAAINDTSYQLPDGRQVPLDVGFLSLGGEHFPMTEDFVGTNLPLDLSSNGLIQSNTWGLHIGSVHASIPGSLVFGGYDMARVISDINTAQSPGGIGELFISLLDISIGVAKGGSPFSFRRMDGLLQTQNSSITEIKVRPNPTVPYLHLPGNTCDSITAYLPVGFVPSLGLYIWNTDSPQYRTIISSPAFLAFTFKQTGSLNNFTINVPFFLLNLTLTPPLVEVATPCFPCRPFEPNSEDEEYHLGRAFLQAAFIGMNWSNRLWWMAQAPGPRLPPSTTTSLENLSSTITAIDGQAYWTSSWDSVWTPLAEHVTGDDGPQSPAAESTSLSAGVKAGIVIGAIAGAATFLVAIFLVLRRHRKRAKFLHNANSQSYFYQNDQGQMFRAQLPSTGGRSAPRMVWHEMPPGSPVRHEMPVQPIHRSDPGPGSETIEGLAMDS</sequence>
<name>U1G8P3_ENDPU</name>
<dbReference type="HOGENOM" id="CLU_029272_1_0_1"/>
<evidence type="ECO:0000256" key="3">
    <source>
        <dbReference type="SAM" id="SignalP"/>
    </source>
</evidence>
<proteinExistence type="predicted"/>
<gene>
    <name evidence="4" type="ORF">EPUS_05532</name>
</gene>
<evidence type="ECO:0000313" key="5">
    <source>
        <dbReference type="Proteomes" id="UP000019373"/>
    </source>
</evidence>
<dbReference type="OrthoDB" id="4074350at2759"/>
<evidence type="ECO:0000313" key="4">
    <source>
        <dbReference type="EMBL" id="ERF73827.1"/>
    </source>
</evidence>
<keyword evidence="2" id="KW-0812">Transmembrane</keyword>
<dbReference type="AlphaFoldDB" id="U1G8P3"/>
<dbReference type="Proteomes" id="UP000019373">
    <property type="component" value="Unassembled WGS sequence"/>
</dbReference>
<feature type="chain" id="PRO_5004612211" description="Peptidase A1 domain-containing protein" evidence="3">
    <location>
        <begin position="20"/>
        <end position="584"/>
    </location>
</feature>
<feature type="signal peptide" evidence="3">
    <location>
        <begin position="1"/>
        <end position="19"/>
    </location>
</feature>
<dbReference type="InterPro" id="IPR021109">
    <property type="entry name" value="Peptidase_aspartic_dom_sf"/>
</dbReference>
<dbReference type="EMBL" id="KE720921">
    <property type="protein sequence ID" value="ERF73827.1"/>
    <property type="molecule type" value="Genomic_DNA"/>
</dbReference>
<dbReference type="RefSeq" id="XP_007800528.1">
    <property type="nucleotide sequence ID" value="XM_007802337.1"/>
</dbReference>
<dbReference type="Gene3D" id="2.40.70.10">
    <property type="entry name" value="Acid Proteases"/>
    <property type="match status" value="1"/>
</dbReference>
<accession>U1G8P3</accession>
<feature type="region of interest" description="Disordered" evidence="1">
    <location>
        <begin position="97"/>
        <end position="117"/>
    </location>
</feature>
<dbReference type="OMA" id="ERGPFYE"/>
<feature type="compositionally biased region" description="Polar residues" evidence="1">
    <location>
        <begin position="97"/>
        <end position="106"/>
    </location>
</feature>
<evidence type="ECO:0000256" key="1">
    <source>
        <dbReference type="SAM" id="MobiDB-lite"/>
    </source>
</evidence>
<dbReference type="SUPFAM" id="SSF50630">
    <property type="entry name" value="Acid proteases"/>
    <property type="match status" value="1"/>
</dbReference>
<dbReference type="eggNOG" id="ENOG502SJYP">
    <property type="taxonomic scope" value="Eukaryota"/>
</dbReference>
<organism evidence="4 5">
    <name type="scientific">Endocarpon pusillum (strain Z07020 / HMAS-L-300199)</name>
    <name type="common">Lichen-forming fungus</name>
    <dbReference type="NCBI Taxonomy" id="1263415"/>
    <lineage>
        <taxon>Eukaryota</taxon>
        <taxon>Fungi</taxon>
        <taxon>Dikarya</taxon>
        <taxon>Ascomycota</taxon>
        <taxon>Pezizomycotina</taxon>
        <taxon>Eurotiomycetes</taxon>
        <taxon>Chaetothyriomycetidae</taxon>
        <taxon>Verrucariales</taxon>
        <taxon>Verrucariaceae</taxon>
        <taxon>Endocarpon</taxon>
    </lineage>
</organism>
<evidence type="ECO:0000256" key="2">
    <source>
        <dbReference type="SAM" id="Phobius"/>
    </source>
</evidence>
<keyword evidence="2" id="KW-1133">Transmembrane helix</keyword>